<evidence type="ECO:0000256" key="13">
    <source>
        <dbReference type="ARBA" id="ARBA00023286"/>
    </source>
</evidence>
<feature type="disulfide bond" evidence="18">
    <location>
        <begin position="340"/>
        <end position="392"/>
    </location>
</feature>
<dbReference type="GO" id="GO:0005886">
    <property type="term" value="C:plasma membrane"/>
    <property type="evidence" value="ECO:0000318"/>
    <property type="project" value="GO_Central"/>
</dbReference>
<evidence type="ECO:0000256" key="1">
    <source>
        <dbReference type="ARBA" id="ARBA00008685"/>
    </source>
</evidence>
<evidence type="ECO:0000256" key="8">
    <source>
        <dbReference type="ARBA" id="ARBA00023065"/>
    </source>
</evidence>
<feature type="binding site" evidence="16">
    <location>
        <position position="120"/>
    </location>
    <ligand>
        <name>L-glutamate</name>
        <dbReference type="ChEBI" id="CHEBI:29985"/>
    </ligand>
</feature>
<dbReference type="Pfam" id="PF00060">
    <property type="entry name" value="Lig_chan"/>
    <property type="match status" value="1"/>
</dbReference>
<comment type="subcellular location">
    <subcellularLocation>
        <location evidence="15 19">Postsynaptic cell membrane</location>
        <topology evidence="15 19">Multi-pass membrane protein</topology>
    </subcellularLocation>
</comment>
<keyword evidence="23" id="KW-1185">Reference proteome</keyword>
<feature type="binding site" evidence="16">
    <location>
        <position position="113"/>
    </location>
    <ligand>
        <name>L-glutamate</name>
        <dbReference type="ChEBI" id="CHEBI:29985"/>
    </ligand>
</feature>
<dbReference type="EMBL" id="AHAT01009801">
    <property type="status" value="NOT_ANNOTATED_CDS"/>
    <property type="molecule type" value="Genomic_DNA"/>
</dbReference>
<evidence type="ECO:0000256" key="5">
    <source>
        <dbReference type="ARBA" id="ARBA00022729"/>
    </source>
</evidence>
<dbReference type="GeneTree" id="ENSGT00940000163942"/>
<evidence type="ECO:0000256" key="2">
    <source>
        <dbReference type="ARBA" id="ARBA00022448"/>
    </source>
</evidence>
<dbReference type="AlphaFoldDB" id="W5MER5"/>
<dbReference type="PRINTS" id="PR00177">
    <property type="entry name" value="NMDARECEPTOR"/>
</dbReference>
<evidence type="ECO:0000256" key="16">
    <source>
        <dbReference type="PIRSR" id="PIRSR601508-1"/>
    </source>
</evidence>
<feature type="site" description="Crucial to convey clamshell closure to channel opening" evidence="17">
    <location>
        <position position="259"/>
    </location>
</feature>
<keyword evidence="10 19" id="KW-0675">Receptor</keyword>
<keyword evidence="8 19" id="KW-0406">Ion transport</keyword>
<dbReference type="Gene3D" id="3.40.190.10">
    <property type="entry name" value="Periplasmic binding protein-like II"/>
    <property type="match status" value="1"/>
</dbReference>
<evidence type="ECO:0000256" key="6">
    <source>
        <dbReference type="ARBA" id="ARBA00022989"/>
    </source>
</evidence>
<comment type="function">
    <text evidence="19">Receptor for glutamate that functions as a ligand-gated ion channel in the central nervous system and plays an important role in excitatory synaptic transmission. L-glutamate acts as an excitatory neurotransmitter at many synapses in the central nervous system.</text>
</comment>
<dbReference type="SMART" id="SM00918">
    <property type="entry name" value="Lig_chan-Glu_bd"/>
    <property type="match status" value="1"/>
</dbReference>
<keyword evidence="6 19" id="KW-1133">Transmembrane helix</keyword>
<sequence length="473" mass="52760">VKILLRFLICHLTLLFMSQCAFAMIKQDKSRMRREVKALTVTTIKQEPYTMEKGTEFEGFCIDLLNEIAKKLDFRYNINLVKDGFYGRQDAEGNWNGMVGEVVRGEADLAVAPLTVTAVREKAIEMTKPFMQTGIGIILRKDLVTSEANFFEFLNPFSKETWIGILIAYLVTAFCLCIVARMSPCEWSEPQSEDNHFTLLHSLWYAAGALTLQGAGPQPKALSVRVISTIWWLFTVVLLASYIANFSSMLGSDTTQFSIGSFEDLAKQDVIEYGTLRTSSTLAFFKSLETPLERDNYSSQSKSTPAQNNQTLGVRFGSSNHHALDYTIAPMDFSCIRHICRSKHEELIITLLLSCSLNTGSPLVKNLSVAILEMSESGDLDYLRNKWWASTCLQGDVEGSPLKPHSLGGIFLVLAVGLALGVFLAVLELAFKSKMSAEQQRKACCSVFSDELSQRFRSSTVKKTQEPSEKSKA</sequence>
<evidence type="ECO:0000256" key="11">
    <source>
        <dbReference type="ARBA" id="ARBA00023180"/>
    </source>
</evidence>
<feature type="transmembrane region" description="Helical" evidence="19">
    <location>
        <begin position="6"/>
        <end position="25"/>
    </location>
</feature>
<dbReference type="InterPro" id="IPR015683">
    <property type="entry name" value="Ionotropic_Glu_rcpt"/>
</dbReference>
<dbReference type="GO" id="GO:0098839">
    <property type="term" value="C:postsynaptic density membrane"/>
    <property type="evidence" value="ECO:0000318"/>
    <property type="project" value="GO_Central"/>
</dbReference>
<keyword evidence="5" id="KW-0732">Signal</keyword>
<dbReference type="GO" id="GO:0004971">
    <property type="term" value="F:AMPA glutamate receptor activity"/>
    <property type="evidence" value="ECO:0000318"/>
    <property type="project" value="GO_Central"/>
</dbReference>
<dbReference type="FunFam" id="1.10.287.70:FF:000143">
    <property type="entry name" value="Probable glutamate receptor"/>
    <property type="match status" value="1"/>
</dbReference>
<evidence type="ECO:0000256" key="17">
    <source>
        <dbReference type="PIRSR" id="PIRSR601508-2"/>
    </source>
</evidence>
<feature type="binding site" evidence="16">
    <location>
        <position position="115"/>
    </location>
    <ligand>
        <name>L-glutamate</name>
        <dbReference type="ChEBI" id="CHEBI:29985"/>
    </ligand>
</feature>
<feature type="domain" description="Ionotropic glutamate receptor L-glutamate and glycine-binding" evidence="21">
    <location>
        <begin position="48"/>
        <end position="104"/>
    </location>
</feature>
<proteinExistence type="inferred from homology"/>
<dbReference type="Bgee" id="ENSLOCG00000005680">
    <property type="expression patterns" value="Expressed in brain and 12 other cell types or tissues"/>
</dbReference>
<dbReference type="OMA" id="GPFNYFE"/>
<dbReference type="InterPro" id="IPR001320">
    <property type="entry name" value="Iontro_rcpt_C"/>
</dbReference>
<keyword evidence="7 19" id="KW-0770">Synapse</keyword>
<dbReference type="Proteomes" id="UP000018468">
    <property type="component" value="Linkage group LG25"/>
</dbReference>
<dbReference type="GO" id="GO:0050804">
    <property type="term" value="P:modulation of chemical synaptic transmission"/>
    <property type="evidence" value="ECO:0000318"/>
    <property type="project" value="GO_Central"/>
</dbReference>
<keyword evidence="13 19" id="KW-1071">Ligand-gated ion channel</keyword>
<keyword evidence="14 19" id="KW-0407">Ion channel</keyword>
<dbReference type="GO" id="GO:0043197">
    <property type="term" value="C:dendritic spine"/>
    <property type="evidence" value="ECO:0000318"/>
    <property type="project" value="GO_Central"/>
</dbReference>
<evidence type="ECO:0000313" key="23">
    <source>
        <dbReference type="Proteomes" id="UP000018468"/>
    </source>
</evidence>
<evidence type="ECO:0000256" key="10">
    <source>
        <dbReference type="ARBA" id="ARBA00023170"/>
    </source>
</evidence>
<dbReference type="SMART" id="SM00079">
    <property type="entry name" value="PBPe"/>
    <property type="match status" value="1"/>
</dbReference>
<feature type="binding site" evidence="16">
    <location>
        <position position="280"/>
    </location>
    <ligand>
        <name>L-glutamate</name>
        <dbReference type="ChEBI" id="CHEBI:29985"/>
    </ligand>
</feature>
<keyword evidence="2 19" id="KW-0813">Transport</keyword>
<feature type="transmembrane region" description="Helical" evidence="19">
    <location>
        <begin position="410"/>
        <end position="431"/>
    </location>
</feature>
<evidence type="ECO:0000259" key="20">
    <source>
        <dbReference type="SMART" id="SM00079"/>
    </source>
</evidence>
<keyword evidence="3 19" id="KW-1003">Cell membrane</keyword>
<comment type="similarity">
    <text evidence="1 19">Belongs to the glutamate-gated ion channel (TC 1.A.10.1) family.</text>
</comment>
<dbReference type="Gene3D" id="1.10.287.70">
    <property type="match status" value="1"/>
</dbReference>
<evidence type="ECO:0000259" key="21">
    <source>
        <dbReference type="SMART" id="SM00918"/>
    </source>
</evidence>
<feature type="transmembrane region" description="Helical" evidence="19">
    <location>
        <begin position="224"/>
        <end position="244"/>
    </location>
</feature>
<dbReference type="PANTHER" id="PTHR18966">
    <property type="entry name" value="IONOTROPIC GLUTAMATE RECEPTOR"/>
    <property type="match status" value="1"/>
</dbReference>
<organism evidence="22 23">
    <name type="scientific">Lepisosteus oculatus</name>
    <name type="common">Spotted gar</name>
    <dbReference type="NCBI Taxonomy" id="7918"/>
    <lineage>
        <taxon>Eukaryota</taxon>
        <taxon>Metazoa</taxon>
        <taxon>Chordata</taxon>
        <taxon>Craniata</taxon>
        <taxon>Vertebrata</taxon>
        <taxon>Euteleostomi</taxon>
        <taxon>Actinopterygii</taxon>
        <taxon>Neopterygii</taxon>
        <taxon>Holostei</taxon>
        <taxon>Semionotiformes</taxon>
        <taxon>Lepisosteidae</taxon>
        <taxon>Lepisosteus</taxon>
    </lineage>
</organism>
<dbReference type="InterPro" id="IPR001508">
    <property type="entry name" value="Iono_Glu_rcpt_met"/>
</dbReference>
<dbReference type="eggNOG" id="KOG1052">
    <property type="taxonomic scope" value="Eukaryota"/>
</dbReference>
<evidence type="ECO:0000256" key="3">
    <source>
        <dbReference type="ARBA" id="ARBA00022475"/>
    </source>
</evidence>
<keyword evidence="9 19" id="KW-0472">Membrane</keyword>
<dbReference type="EMBL" id="AHAT01009802">
    <property type="status" value="NOT_ANNOTATED_CDS"/>
    <property type="molecule type" value="Genomic_DNA"/>
</dbReference>
<keyword evidence="4 19" id="KW-0812">Transmembrane</keyword>
<dbReference type="GO" id="GO:1904315">
    <property type="term" value="F:transmitter-gated monoatomic ion channel activity involved in regulation of postsynaptic membrane potential"/>
    <property type="evidence" value="ECO:0000318"/>
    <property type="project" value="GO_Central"/>
</dbReference>
<evidence type="ECO:0000256" key="19">
    <source>
        <dbReference type="RuleBase" id="RU367118"/>
    </source>
</evidence>
<dbReference type="FunFam" id="3.40.190.10:FF:000364">
    <property type="entry name" value="Si:dkey-183j2.10"/>
    <property type="match status" value="1"/>
</dbReference>
<accession>W5MER5</accession>
<dbReference type="Ensembl" id="ENSLOCT00000006882.1">
    <property type="protein sequence ID" value="ENSLOCP00000006874.1"/>
    <property type="gene ID" value="ENSLOCG00000005680.1"/>
</dbReference>
<evidence type="ECO:0000256" key="14">
    <source>
        <dbReference type="ARBA" id="ARBA00023303"/>
    </source>
</evidence>
<reference evidence="22" key="2">
    <citation type="submission" date="2025-08" db="UniProtKB">
        <authorList>
            <consortium name="Ensembl"/>
        </authorList>
    </citation>
    <scope>IDENTIFICATION</scope>
</reference>
<dbReference type="HOGENOM" id="CLU_007257_0_0_1"/>
<evidence type="ECO:0000256" key="7">
    <source>
        <dbReference type="ARBA" id="ARBA00023018"/>
    </source>
</evidence>
<evidence type="ECO:0000256" key="15">
    <source>
        <dbReference type="ARBA" id="ARBA00034104"/>
    </source>
</evidence>
<evidence type="ECO:0000256" key="12">
    <source>
        <dbReference type="ARBA" id="ARBA00023257"/>
    </source>
</evidence>
<feature type="transmembrane region" description="Helical" evidence="19">
    <location>
        <begin position="162"/>
        <end position="183"/>
    </location>
</feature>
<feature type="binding site" evidence="16">
    <location>
        <position position="281"/>
    </location>
    <ligand>
        <name>L-glutamate</name>
        <dbReference type="ChEBI" id="CHEBI:29985"/>
    </ligand>
</feature>
<protein>
    <recommendedName>
        <fullName evidence="19">Glutamate receptor</fullName>
    </recommendedName>
</protein>
<dbReference type="Pfam" id="PF10613">
    <property type="entry name" value="Lig_chan-Glu_bd"/>
    <property type="match status" value="1"/>
</dbReference>
<reference evidence="23" key="1">
    <citation type="submission" date="2011-12" db="EMBL/GenBank/DDBJ databases">
        <title>The Draft Genome of Lepisosteus oculatus.</title>
        <authorList>
            <consortium name="The Broad Institute Genome Assembly &amp; Analysis Group"/>
            <consortium name="Computational R&amp;D Group"/>
            <consortium name="and Sequencing Platform"/>
            <person name="Di Palma F."/>
            <person name="Alfoldi J."/>
            <person name="Johnson J."/>
            <person name="Berlin A."/>
            <person name="Gnerre S."/>
            <person name="Jaffe D."/>
            <person name="MacCallum I."/>
            <person name="Young S."/>
            <person name="Walker B.J."/>
            <person name="Lander E.S."/>
            <person name="Lindblad-Toh K."/>
        </authorList>
    </citation>
    <scope>NUCLEOTIDE SEQUENCE [LARGE SCALE GENOMIC DNA]</scope>
</reference>
<dbReference type="GO" id="GO:0035249">
    <property type="term" value="P:synaptic transmission, glutamatergic"/>
    <property type="evidence" value="ECO:0000318"/>
    <property type="project" value="GO_Central"/>
</dbReference>
<dbReference type="SUPFAM" id="SSF53850">
    <property type="entry name" value="Periplasmic binding protein-like II"/>
    <property type="match status" value="1"/>
</dbReference>
<evidence type="ECO:0000256" key="4">
    <source>
        <dbReference type="ARBA" id="ARBA00022692"/>
    </source>
</evidence>
<feature type="domain" description="Ionotropic glutamate receptor C-terminal" evidence="20">
    <location>
        <begin position="38"/>
        <end position="390"/>
    </location>
</feature>
<dbReference type="InterPro" id="IPR019594">
    <property type="entry name" value="Glu/Gly-bd"/>
</dbReference>
<reference evidence="22" key="3">
    <citation type="submission" date="2025-09" db="UniProtKB">
        <authorList>
            <consortium name="Ensembl"/>
        </authorList>
    </citation>
    <scope>IDENTIFICATION</scope>
</reference>
<dbReference type="InParanoid" id="W5MER5"/>
<keyword evidence="11" id="KW-0325">Glycoprotein</keyword>
<feature type="site" description="Interaction with the cone snail toxin Con-ikot-ikot" evidence="17">
    <location>
        <position position="286"/>
    </location>
</feature>
<evidence type="ECO:0000313" key="22">
    <source>
        <dbReference type="Ensembl" id="ENSLOCP00000006874.1"/>
    </source>
</evidence>
<dbReference type="STRING" id="7918.ENSLOCP00000006874"/>
<name>W5MER5_LEPOC</name>
<dbReference type="GO" id="GO:0032281">
    <property type="term" value="C:AMPA glutamate receptor complex"/>
    <property type="evidence" value="ECO:0000318"/>
    <property type="project" value="GO_Central"/>
</dbReference>
<keyword evidence="12 19" id="KW-0628">Postsynaptic cell membrane</keyword>
<evidence type="ECO:0000256" key="9">
    <source>
        <dbReference type="ARBA" id="ARBA00023136"/>
    </source>
</evidence>
<evidence type="ECO:0000256" key="18">
    <source>
        <dbReference type="PIRSR" id="PIRSR601508-3"/>
    </source>
</evidence>
<keyword evidence="18" id="KW-1015">Disulfide bond</keyword>